<dbReference type="EMBL" id="SOBK01000007">
    <property type="protein sequence ID" value="TDT87937.1"/>
    <property type="molecule type" value="Genomic_DNA"/>
</dbReference>
<name>A0AA94TJQ6_9BACT</name>
<dbReference type="AlphaFoldDB" id="A0AA94TJQ6"/>
<evidence type="ECO:0000313" key="2">
    <source>
        <dbReference type="Proteomes" id="UP000295506"/>
    </source>
</evidence>
<organism evidence="1 2">
    <name type="scientific">Pseudodesulfovibrio indicus</name>
    <dbReference type="NCBI Taxonomy" id="1716143"/>
    <lineage>
        <taxon>Bacteria</taxon>
        <taxon>Pseudomonadati</taxon>
        <taxon>Thermodesulfobacteriota</taxon>
        <taxon>Desulfovibrionia</taxon>
        <taxon>Desulfovibrionales</taxon>
        <taxon>Desulfovibrionaceae</taxon>
    </lineage>
</organism>
<gene>
    <name evidence="1" type="ORF">EDC59_107132</name>
</gene>
<dbReference type="Proteomes" id="UP000295506">
    <property type="component" value="Unassembled WGS sequence"/>
</dbReference>
<comment type="caution">
    <text evidence="1">The sequence shown here is derived from an EMBL/GenBank/DDBJ whole genome shotgun (WGS) entry which is preliminary data.</text>
</comment>
<evidence type="ECO:0000313" key="1">
    <source>
        <dbReference type="EMBL" id="TDT87937.1"/>
    </source>
</evidence>
<protein>
    <submittedName>
        <fullName evidence="1">Uncharacterized protein</fullName>
    </submittedName>
</protein>
<accession>A0AA94TJQ6</accession>
<sequence>MSCNIRHRAYDQGMKTSNPHARQALLGLAAALWLLLLAAPSFAGGAVPDAELAITGELRAGTPVRAFFDLKGYVLPSGAYASVNVRFTKRPDGPEPRVRTGYPETLLTFPGPGDYAMVFILNEVSKPSCGGVNAKTLLEKEVKLRIAE</sequence>
<reference evidence="1 2" key="1">
    <citation type="submission" date="2019-03" db="EMBL/GenBank/DDBJ databases">
        <title>Genomic Encyclopedia of Type Strains, Phase IV (KMG-IV): sequencing the most valuable type-strain genomes for metagenomic binning, comparative biology and taxonomic classification.</title>
        <authorList>
            <person name="Goeker M."/>
        </authorList>
    </citation>
    <scope>NUCLEOTIDE SEQUENCE [LARGE SCALE GENOMIC DNA]</scope>
    <source>
        <strain evidence="1 2">DSM 101483</strain>
    </source>
</reference>
<proteinExistence type="predicted"/>